<evidence type="ECO:0000313" key="2">
    <source>
        <dbReference type="Proteomes" id="UP001172386"/>
    </source>
</evidence>
<accession>A0ACC2ZRG2</accession>
<name>A0ACC2ZRG2_9EURO</name>
<comment type="caution">
    <text evidence="1">The sequence shown here is derived from an EMBL/GenBank/DDBJ whole genome shotgun (WGS) entry which is preliminary data.</text>
</comment>
<sequence>MLLSSVLTLVTSLLTLALAATTQDLYKILQLDRSCNDRDLKRAYRTLSKKYHPDKSTGDEQKFLEIAEAYEALSDPTTRKIYDQYGHDGLANHKRGGGAQQHNPFDLFSQFFGGGGQRQQPGVRRGPDMEVKLSVPLRDFYTGRSVPFSLEKQQVCDTCTGSGSADGKVETCSKCNGRGIIIQKHMLAPGMFQQIQSHCDQCGGQGKTIKHKCKTCGGAKVVRRPIELEADIEPGMPRGYRLVFEGEADEHPDHVAGNLNVIIAELEPKLDTTESDEARRHRTDGTFFRRKGHDLYWKEVLSLREAWMGGWTRNLTHLDGRVVQLSRKRGAVVQPGQTDTISGEGMPIYREGHVHEHEDSHDTHGKLYVQYVVVLPDQMEGGMEKEFWAVWEKWRRKGGVDLHKDSGRPEVQAKRVKDEL</sequence>
<reference evidence="1" key="1">
    <citation type="submission" date="2022-10" db="EMBL/GenBank/DDBJ databases">
        <title>Culturing micro-colonial fungi from biological soil crusts in the Mojave desert and describing Neophaeococcomyces mojavensis, and introducing the new genera and species Taxawa tesnikishii.</title>
        <authorList>
            <person name="Kurbessoian T."/>
            <person name="Stajich J.E."/>
        </authorList>
    </citation>
    <scope>NUCLEOTIDE SEQUENCE</scope>
    <source>
        <strain evidence="1">JES_112</strain>
    </source>
</reference>
<organism evidence="1 2">
    <name type="scientific">Neophaeococcomyces mojaviensis</name>
    <dbReference type="NCBI Taxonomy" id="3383035"/>
    <lineage>
        <taxon>Eukaryota</taxon>
        <taxon>Fungi</taxon>
        <taxon>Dikarya</taxon>
        <taxon>Ascomycota</taxon>
        <taxon>Pezizomycotina</taxon>
        <taxon>Eurotiomycetes</taxon>
        <taxon>Chaetothyriomycetidae</taxon>
        <taxon>Chaetothyriales</taxon>
        <taxon>Chaetothyriales incertae sedis</taxon>
        <taxon>Neophaeococcomyces</taxon>
    </lineage>
</organism>
<evidence type="ECO:0000313" key="1">
    <source>
        <dbReference type="EMBL" id="KAJ9650152.1"/>
    </source>
</evidence>
<dbReference type="EMBL" id="JAPDRQ010000377">
    <property type="protein sequence ID" value="KAJ9650152.1"/>
    <property type="molecule type" value="Genomic_DNA"/>
</dbReference>
<gene>
    <name evidence="1" type="primary">SCJ1</name>
    <name evidence="1" type="ORF">H2198_010529</name>
</gene>
<dbReference type="Proteomes" id="UP001172386">
    <property type="component" value="Unassembled WGS sequence"/>
</dbReference>
<keyword evidence="2" id="KW-1185">Reference proteome</keyword>
<protein>
    <submittedName>
        <fullName evidence="1">DnaJ- protein scj1</fullName>
    </submittedName>
</protein>
<proteinExistence type="predicted"/>